<keyword evidence="11" id="KW-0282">Flagellum</keyword>
<reference evidence="11" key="1">
    <citation type="journal article" date="2020" name="mSystems">
        <title>Genome- and Community-Level Interaction Insights into Carbon Utilization and Element Cycling Functions of Hydrothermarchaeota in Hydrothermal Sediment.</title>
        <authorList>
            <person name="Zhou Z."/>
            <person name="Liu Y."/>
            <person name="Xu W."/>
            <person name="Pan J."/>
            <person name="Luo Z.H."/>
            <person name="Li M."/>
        </authorList>
    </citation>
    <scope>NUCLEOTIDE SEQUENCE [LARGE SCALE GENOMIC DNA]</scope>
    <source>
        <strain evidence="11">SpSt-413</strain>
    </source>
</reference>
<keyword evidence="7 9" id="KW-1133">Transmembrane helix</keyword>
<keyword evidence="6" id="KW-0283">Flagellar rotation</keyword>
<evidence type="ECO:0000256" key="7">
    <source>
        <dbReference type="ARBA" id="ARBA00022989"/>
    </source>
</evidence>
<keyword evidence="5 9" id="KW-0812">Transmembrane</keyword>
<dbReference type="InterPro" id="IPR002898">
    <property type="entry name" value="MotA_ExbB_proton_chnl"/>
</dbReference>
<dbReference type="PANTHER" id="PTHR30433">
    <property type="entry name" value="CHEMOTAXIS PROTEIN MOTA"/>
    <property type="match status" value="1"/>
</dbReference>
<evidence type="ECO:0000256" key="3">
    <source>
        <dbReference type="ARBA" id="ARBA00022448"/>
    </source>
</evidence>
<dbReference type="GO" id="GO:0005886">
    <property type="term" value="C:plasma membrane"/>
    <property type="evidence" value="ECO:0007669"/>
    <property type="project" value="UniProtKB-SubCell"/>
</dbReference>
<protein>
    <submittedName>
        <fullName evidence="11">Flagellar motor stator protein MotA</fullName>
    </submittedName>
</protein>
<feature type="transmembrane region" description="Helical" evidence="9">
    <location>
        <begin position="75"/>
        <end position="98"/>
    </location>
</feature>
<accession>A0A7C3W7Q1</accession>
<comment type="caution">
    <text evidence="11">The sequence shown here is derived from an EMBL/GenBank/DDBJ whole genome shotgun (WGS) entry which is preliminary data.</text>
</comment>
<feature type="domain" description="MotA/TolQ/ExbB proton channel" evidence="10">
    <location>
        <begin position="15"/>
        <end position="110"/>
    </location>
</feature>
<evidence type="ECO:0000256" key="1">
    <source>
        <dbReference type="ARBA" id="ARBA00004651"/>
    </source>
</evidence>
<comment type="subcellular location">
    <subcellularLocation>
        <location evidence="1">Cell membrane</location>
        <topology evidence="1">Multi-pass membrane protein</topology>
    </subcellularLocation>
</comment>
<evidence type="ECO:0000256" key="9">
    <source>
        <dbReference type="SAM" id="Phobius"/>
    </source>
</evidence>
<dbReference type="GO" id="GO:0006935">
    <property type="term" value="P:chemotaxis"/>
    <property type="evidence" value="ECO:0007669"/>
    <property type="project" value="InterPro"/>
</dbReference>
<feature type="transmembrane region" description="Helical" evidence="9">
    <location>
        <begin position="49"/>
        <end position="69"/>
    </location>
</feature>
<keyword evidence="4" id="KW-1003">Cell membrane</keyword>
<name>A0A7C3W7Q1_9BACT</name>
<keyword evidence="11" id="KW-0966">Cell projection</keyword>
<dbReference type="PANTHER" id="PTHR30433:SF4">
    <property type="entry name" value="MOTILITY PROTEIN A"/>
    <property type="match status" value="1"/>
</dbReference>
<organism evidence="11">
    <name type="scientific">Fundidesulfovibrio putealis</name>
    <dbReference type="NCBI Taxonomy" id="270496"/>
    <lineage>
        <taxon>Bacteria</taxon>
        <taxon>Pseudomonadati</taxon>
        <taxon>Thermodesulfobacteriota</taxon>
        <taxon>Desulfovibrionia</taxon>
        <taxon>Desulfovibrionales</taxon>
        <taxon>Desulfovibrionaceae</taxon>
        <taxon>Fundidesulfovibrio</taxon>
    </lineage>
</organism>
<feature type="non-terminal residue" evidence="11">
    <location>
        <position position="1"/>
    </location>
</feature>
<dbReference type="AlphaFoldDB" id="A0A7C3W7Q1"/>
<comment type="similarity">
    <text evidence="2">Belongs to the MotA family.</text>
</comment>
<proteinExistence type="inferred from homology"/>
<keyword evidence="8 9" id="KW-0472">Membrane</keyword>
<evidence type="ECO:0000313" key="11">
    <source>
        <dbReference type="EMBL" id="HGG91320.1"/>
    </source>
</evidence>
<keyword evidence="3" id="KW-0813">Transport</keyword>
<sequence>VEFVCDTMRVFSTVNIEQHEFENIMEADIEAYSHEAVAPAGAINKMADALPGLGIVAAVLGVVITMGVISEPPEVIGHHIGAALVGTFLGVLMCYGIVGPIAANMEAKAKEGEHALIVVKCALAAFVGGNPPPVALEAGRRAIPNHHRPTFQELEEAVKASKGK</sequence>
<dbReference type="InterPro" id="IPR047055">
    <property type="entry name" value="MotA-like"/>
</dbReference>
<dbReference type="Pfam" id="PF01618">
    <property type="entry name" value="MotA_ExbB"/>
    <property type="match status" value="1"/>
</dbReference>
<gene>
    <name evidence="11" type="primary">motA</name>
    <name evidence="11" type="ORF">ENR59_00015</name>
</gene>
<dbReference type="PROSITE" id="PS01307">
    <property type="entry name" value="MOTA"/>
    <property type="match status" value="1"/>
</dbReference>
<evidence type="ECO:0000259" key="10">
    <source>
        <dbReference type="Pfam" id="PF01618"/>
    </source>
</evidence>
<evidence type="ECO:0000256" key="2">
    <source>
        <dbReference type="ARBA" id="ARBA00008038"/>
    </source>
</evidence>
<evidence type="ECO:0000256" key="5">
    <source>
        <dbReference type="ARBA" id="ARBA00022692"/>
    </source>
</evidence>
<evidence type="ECO:0000256" key="8">
    <source>
        <dbReference type="ARBA" id="ARBA00023136"/>
    </source>
</evidence>
<evidence type="ECO:0000256" key="6">
    <source>
        <dbReference type="ARBA" id="ARBA00022779"/>
    </source>
</evidence>
<dbReference type="GO" id="GO:0071978">
    <property type="term" value="P:bacterial-type flagellum-dependent swarming motility"/>
    <property type="evidence" value="ECO:0007669"/>
    <property type="project" value="InterPro"/>
</dbReference>
<evidence type="ECO:0000256" key="4">
    <source>
        <dbReference type="ARBA" id="ARBA00022475"/>
    </source>
</evidence>
<dbReference type="InterPro" id="IPR000540">
    <property type="entry name" value="Flag_MotA_CS"/>
</dbReference>
<keyword evidence="11" id="KW-0969">Cilium</keyword>
<dbReference type="EMBL" id="DSRP01000001">
    <property type="protein sequence ID" value="HGG91320.1"/>
    <property type="molecule type" value="Genomic_DNA"/>
</dbReference>